<proteinExistence type="predicted"/>
<dbReference type="AlphaFoldDB" id="A0A1N6WZW6"/>
<name>A0A1N6WZW6_9EURY</name>
<dbReference type="OrthoDB" id="255423at2157"/>
<dbReference type="RefSeq" id="WP_175609624.1">
    <property type="nucleotide sequence ID" value="NZ_FTNO01000001.1"/>
</dbReference>
<keyword evidence="2" id="KW-1185">Reference proteome</keyword>
<dbReference type="Proteomes" id="UP000186914">
    <property type="component" value="Unassembled WGS sequence"/>
</dbReference>
<evidence type="ECO:0000313" key="1">
    <source>
        <dbReference type="EMBL" id="SIQ95674.1"/>
    </source>
</evidence>
<accession>A0A1N6WZW6</accession>
<dbReference type="EMBL" id="FTNO01000001">
    <property type="protein sequence ID" value="SIQ95674.1"/>
    <property type="molecule type" value="Genomic_DNA"/>
</dbReference>
<organism evidence="1 2">
    <name type="scientific">Haladaptatus litoreus</name>
    <dbReference type="NCBI Taxonomy" id="553468"/>
    <lineage>
        <taxon>Archaea</taxon>
        <taxon>Methanobacteriati</taxon>
        <taxon>Methanobacteriota</taxon>
        <taxon>Stenosarchaea group</taxon>
        <taxon>Halobacteria</taxon>
        <taxon>Halobacteriales</taxon>
        <taxon>Haladaptataceae</taxon>
        <taxon>Haladaptatus</taxon>
    </lineage>
</organism>
<gene>
    <name evidence="1" type="ORF">SAMN05421858_0934</name>
</gene>
<protein>
    <recommendedName>
        <fullName evidence="3">Small CPxCG-related zinc finger protein</fullName>
    </recommendedName>
</protein>
<sequence>MAICPNCETDITQWAERLERGAAASTPKVWTCPDCDAVLGITDWGSS</sequence>
<evidence type="ECO:0008006" key="3">
    <source>
        <dbReference type="Google" id="ProtNLM"/>
    </source>
</evidence>
<evidence type="ECO:0000313" key="2">
    <source>
        <dbReference type="Proteomes" id="UP000186914"/>
    </source>
</evidence>
<reference evidence="2" key="1">
    <citation type="submission" date="2017-01" db="EMBL/GenBank/DDBJ databases">
        <authorList>
            <person name="Varghese N."/>
            <person name="Submissions S."/>
        </authorList>
    </citation>
    <scope>NUCLEOTIDE SEQUENCE [LARGE SCALE GENOMIC DNA]</scope>
    <source>
        <strain evidence="2">CGMCC 1.7737</strain>
    </source>
</reference>